<dbReference type="Proteomes" id="UP001596410">
    <property type="component" value="Unassembled WGS sequence"/>
</dbReference>
<protein>
    <submittedName>
        <fullName evidence="3">Malonate transporter subunit MadM</fullName>
    </submittedName>
</protein>
<proteinExistence type="predicted"/>
<feature type="domain" description="Malonate/sodium symporter MadM subunit N-terminal" evidence="2">
    <location>
        <begin position="6"/>
        <end position="253"/>
    </location>
</feature>
<organism evidence="3 4">
    <name type="scientific">Halobacillus seohaensis</name>
    <dbReference type="NCBI Taxonomy" id="447421"/>
    <lineage>
        <taxon>Bacteria</taxon>
        <taxon>Bacillati</taxon>
        <taxon>Bacillota</taxon>
        <taxon>Bacilli</taxon>
        <taxon>Bacillales</taxon>
        <taxon>Bacillaceae</taxon>
        <taxon>Halobacillus</taxon>
    </lineage>
</organism>
<name>A0ABW2EQE4_9BACI</name>
<evidence type="ECO:0000313" key="4">
    <source>
        <dbReference type="Proteomes" id="UP001596410"/>
    </source>
</evidence>
<feature type="transmembrane region" description="Helical" evidence="1">
    <location>
        <begin position="70"/>
        <end position="94"/>
    </location>
</feature>
<dbReference type="RefSeq" id="WP_204708571.1">
    <property type="nucleotide sequence ID" value="NZ_JBHSZV010000047.1"/>
</dbReference>
<keyword evidence="4" id="KW-1185">Reference proteome</keyword>
<accession>A0ABW2EQE4</accession>
<comment type="caution">
    <text evidence="3">The sequence shown here is derived from an EMBL/GenBank/DDBJ whole genome shotgun (WGS) entry which is preliminary data.</text>
</comment>
<keyword evidence="1" id="KW-0472">Membrane</keyword>
<evidence type="ECO:0000313" key="3">
    <source>
        <dbReference type="EMBL" id="MFC7063457.1"/>
    </source>
</evidence>
<evidence type="ECO:0000256" key="1">
    <source>
        <dbReference type="SAM" id="Phobius"/>
    </source>
</evidence>
<feature type="transmembrane region" description="Helical" evidence="1">
    <location>
        <begin position="164"/>
        <end position="186"/>
    </location>
</feature>
<feature type="transmembrane region" description="Helical" evidence="1">
    <location>
        <begin position="230"/>
        <end position="253"/>
    </location>
</feature>
<dbReference type="InterPro" id="IPR004691">
    <property type="entry name" value="Mal/Na_symporter_MadM"/>
</dbReference>
<dbReference type="NCBIfam" id="TIGR00808">
    <property type="entry name" value="malonate_madM"/>
    <property type="match status" value="1"/>
</dbReference>
<feature type="transmembrane region" description="Helical" evidence="1">
    <location>
        <begin position="106"/>
        <end position="130"/>
    </location>
</feature>
<feature type="transmembrane region" description="Helical" evidence="1">
    <location>
        <begin position="12"/>
        <end position="31"/>
    </location>
</feature>
<dbReference type="Pfam" id="PF03818">
    <property type="entry name" value="MadM"/>
    <property type="match status" value="1"/>
</dbReference>
<sequence length="255" mass="25689">MLEMLSNTFTENGLIVSFAVIGITIYLSYIISDKLTKGKIHGSAIAIILGLVLAYIGGINTGGEQGLADIGIFTGIGLMGGGMLRDFAIVATAFGASLDEIKKAGLPGIISLFAGVIISFVIGVIIAFAFGYTDAVSLTTIGAGATTYIVGPVTGTALGASSEVIALSIAAGLIKSILTMIGTPFIAKYIGLDNPRSAIVYGGLMGTTSGVAGGLAATDPKLVPYGAMTATFYTGLGCLIAPSVLFLVTRAVFGS</sequence>
<dbReference type="EMBL" id="JBHSZV010000047">
    <property type="protein sequence ID" value="MFC7063457.1"/>
    <property type="molecule type" value="Genomic_DNA"/>
</dbReference>
<gene>
    <name evidence="3" type="primary">madM</name>
    <name evidence="3" type="ORF">ACFQIC_16715</name>
</gene>
<dbReference type="InterPro" id="IPR018402">
    <property type="entry name" value="Mal/Na_symporter_MadM_N"/>
</dbReference>
<reference evidence="4" key="1">
    <citation type="journal article" date="2019" name="Int. J. Syst. Evol. Microbiol.">
        <title>The Global Catalogue of Microorganisms (GCM) 10K type strain sequencing project: providing services to taxonomists for standard genome sequencing and annotation.</title>
        <authorList>
            <consortium name="The Broad Institute Genomics Platform"/>
            <consortium name="The Broad Institute Genome Sequencing Center for Infectious Disease"/>
            <person name="Wu L."/>
            <person name="Ma J."/>
        </authorList>
    </citation>
    <scope>NUCLEOTIDE SEQUENCE [LARGE SCALE GENOMIC DNA]</scope>
    <source>
        <strain evidence="4">CGMCC 4.1621</strain>
    </source>
</reference>
<evidence type="ECO:0000259" key="2">
    <source>
        <dbReference type="Pfam" id="PF03818"/>
    </source>
</evidence>
<keyword evidence="1" id="KW-1133">Transmembrane helix</keyword>
<feature type="transmembrane region" description="Helical" evidence="1">
    <location>
        <begin position="40"/>
        <end position="58"/>
    </location>
</feature>
<keyword evidence="1" id="KW-0812">Transmembrane</keyword>
<feature type="transmembrane region" description="Helical" evidence="1">
    <location>
        <begin position="198"/>
        <end position="218"/>
    </location>
</feature>